<dbReference type="PROSITE" id="PS50864">
    <property type="entry name" value="SAND"/>
    <property type="match status" value="1"/>
</dbReference>
<evidence type="ECO:0000259" key="5">
    <source>
        <dbReference type="PROSITE" id="PS50105"/>
    </source>
</evidence>
<name>A0ABD3WQ08_SINWO</name>
<dbReference type="PANTHER" id="PTHR10417:SF15">
    <property type="entry name" value="STERILE ALPHA MOTIF DOMAIN-CONTAINING 11"/>
    <property type="match status" value="1"/>
</dbReference>
<dbReference type="Proteomes" id="UP001634394">
    <property type="component" value="Unassembled WGS sequence"/>
</dbReference>
<proteinExistence type="predicted"/>
<dbReference type="Gene3D" id="3.10.390.10">
    <property type="entry name" value="SAND domain-like"/>
    <property type="match status" value="1"/>
</dbReference>
<evidence type="ECO:0000259" key="6">
    <source>
        <dbReference type="PROSITE" id="PS50864"/>
    </source>
</evidence>
<dbReference type="SMART" id="SM00454">
    <property type="entry name" value="SAM"/>
    <property type="match status" value="1"/>
</dbReference>
<feature type="region of interest" description="Disordered" evidence="4">
    <location>
        <begin position="1"/>
        <end position="26"/>
    </location>
</feature>
<dbReference type="Gene3D" id="1.10.150.50">
    <property type="entry name" value="Transcription Factor, Ets-1"/>
    <property type="match status" value="1"/>
</dbReference>
<dbReference type="SUPFAM" id="SSF63763">
    <property type="entry name" value="SAND domain-like"/>
    <property type="match status" value="1"/>
</dbReference>
<evidence type="ECO:0000256" key="3">
    <source>
        <dbReference type="ARBA" id="ARBA00023242"/>
    </source>
</evidence>
<dbReference type="EMBL" id="JBJQND010000005">
    <property type="protein sequence ID" value="KAL3875877.1"/>
    <property type="molecule type" value="Genomic_DNA"/>
</dbReference>
<reference evidence="8 9" key="1">
    <citation type="submission" date="2024-11" db="EMBL/GenBank/DDBJ databases">
        <title>Chromosome-level genome assembly of the freshwater bivalve Anodonta woodiana.</title>
        <authorList>
            <person name="Chen X."/>
        </authorList>
    </citation>
    <scope>NUCLEOTIDE SEQUENCE [LARGE SCALE GENOMIC DNA]</scope>
    <source>
        <strain evidence="8">MN2024</strain>
        <tissue evidence="8">Gills</tissue>
    </source>
</reference>
<evidence type="ECO:0000256" key="1">
    <source>
        <dbReference type="ARBA" id="ARBA00023015"/>
    </source>
</evidence>
<dbReference type="GO" id="GO:0046872">
    <property type="term" value="F:metal ion binding"/>
    <property type="evidence" value="ECO:0007669"/>
    <property type="project" value="UniProtKB-KW"/>
</dbReference>
<keyword evidence="2" id="KW-0804">Transcription</keyword>
<dbReference type="Pfam" id="PF01342">
    <property type="entry name" value="SAND"/>
    <property type="match status" value="1"/>
</dbReference>
<keyword evidence="3" id="KW-0539">Nucleus</keyword>
<feature type="compositionally biased region" description="Acidic residues" evidence="4">
    <location>
        <begin position="196"/>
        <end position="210"/>
    </location>
</feature>
<dbReference type="InterPro" id="IPR001660">
    <property type="entry name" value="SAM"/>
</dbReference>
<feature type="domain" description="SAND" evidence="6">
    <location>
        <begin position="28"/>
        <end position="118"/>
    </location>
</feature>
<sequence length="926" mass="103267">MVMPRKRIRTKENGENFSAKKVKTDRSDEEISDEDCFKPIEKDGESVLAIECGPNKAYMYLSKLYQGSKGSCVSFQGSWLTPNEFQFVSGRESAKDWKRSIRHQGLSLKSLFTRGILSVRKLRQNEENVSTKQSGIKDTTNHATGLRGRKVNQKRGKRRRIIKKLTIKATQLKALDVVVSAAEKVDECQEGNIQEQEQDCSSDPETEIDEPNTVNTDLTEGESIAETTCDDFSTQLETRNENVADVTLEHTISEPKCDDIKDEAETIAEKRTENGDSCIGSEDANNSPMPVLSKEEITEDVKPVSHISVEMKTPVLDTPAPTPDDRASPPRLDYCSSVKVADEADTSKANVNWSKTSSKCTYEADDELHPKVLSPKSPQSSASLTIKQHHYPCSSLTANVLRTSPPSKVPSLSVSPPIHCHNSKPPASHIDLNASSVPSKETQPCLKATDHSTNDKTEASVKAAALNSLISSLHMSAAKQHNNSKIEMQTQQYPERSIKHPIDSRKDTPIHHTQFLSDNRSQVHPGPLRLNSSKKISAEKSVINSTHKDQLHSKPQVVDNQSSIRPVLPDRSRGKIDSKRSRINLDEPQKSKSVSSPKLNIDPDLRGFANGIYLPDCHALHSKMQKDYNEYMALLASAYRQPFPFFPVPVTGPSLPEMYSYSKLQENRAHSSSPLAKDMIPVHPIPPYPLDYSHLFNPFPAFTPRVPFGVPPYSAIYPMPATSQPEKQTKETKPVQKATKMEHKEQKEQNAVLDLSKKTLPRIDRVDRVLDYSKPLDFSKKGNKANDNGRTDLKWNSEETYVHKRHRSPNMSSSWIENSNSIPKPKVEVSCKCGSKCADDIRKWTVDQVCSFLTRLDGCAMYAKTFREQGITGLLLPALTVEQLTRSLGMKMGPSLFLKQAVEKQILESGSSCKLCNGNIGVEIQM</sequence>
<feature type="compositionally biased region" description="Basic and acidic residues" evidence="4">
    <location>
        <begin position="448"/>
        <end position="457"/>
    </location>
</feature>
<feature type="region of interest" description="Disordered" evidence="4">
    <location>
        <begin position="435"/>
        <end position="457"/>
    </location>
</feature>
<protein>
    <submittedName>
        <fullName evidence="8">Uncharacterized protein</fullName>
    </submittedName>
</protein>
<evidence type="ECO:0000313" key="8">
    <source>
        <dbReference type="EMBL" id="KAL3875877.1"/>
    </source>
</evidence>
<dbReference type="InterPro" id="IPR010919">
    <property type="entry name" value="SAND-like_dom_sf"/>
</dbReference>
<dbReference type="Pfam" id="PF07647">
    <property type="entry name" value="SAM_2"/>
    <property type="match status" value="1"/>
</dbReference>
<comment type="caution">
    <text evidence="8">The sequence shown here is derived from an EMBL/GenBank/DDBJ whole genome shotgun (WGS) entry which is preliminary data.</text>
</comment>
<dbReference type="PROSITE" id="PS50105">
    <property type="entry name" value="SAM_DOMAIN"/>
    <property type="match status" value="1"/>
</dbReference>
<feature type="compositionally biased region" description="Basic and acidic residues" evidence="4">
    <location>
        <begin position="568"/>
        <end position="590"/>
    </location>
</feature>
<evidence type="ECO:0000256" key="4">
    <source>
        <dbReference type="SAM" id="MobiDB-lite"/>
    </source>
</evidence>
<accession>A0ABD3WQ08</accession>
<dbReference type="AlphaFoldDB" id="A0ABD3WQ08"/>
<feature type="domain" description="SAM" evidence="5">
    <location>
        <begin position="844"/>
        <end position="890"/>
    </location>
</feature>
<evidence type="ECO:0000256" key="2">
    <source>
        <dbReference type="ARBA" id="ARBA00023163"/>
    </source>
</evidence>
<evidence type="ECO:0000313" key="7">
    <source>
        <dbReference type="EMBL" id="KAL3875846.1"/>
    </source>
</evidence>
<feature type="region of interest" description="Disordered" evidence="4">
    <location>
        <begin position="515"/>
        <end position="534"/>
    </location>
</feature>
<feature type="region of interest" description="Disordered" evidence="4">
    <location>
        <begin position="541"/>
        <end position="599"/>
    </location>
</feature>
<keyword evidence="1" id="KW-0805">Transcription regulation</keyword>
<dbReference type="InterPro" id="IPR013761">
    <property type="entry name" value="SAM/pointed_sf"/>
</dbReference>
<keyword evidence="9" id="KW-1185">Reference proteome</keyword>
<dbReference type="InterPro" id="IPR000770">
    <property type="entry name" value="SAND_dom"/>
</dbReference>
<gene>
    <name evidence="7" type="ORF">ACJMK2_033757</name>
    <name evidence="8" type="ORF">ACJMK2_033786</name>
</gene>
<feature type="region of interest" description="Disordered" evidence="4">
    <location>
        <begin position="189"/>
        <end position="215"/>
    </location>
</feature>
<dbReference type="SUPFAM" id="SSF47769">
    <property type="entry name" value="SAM/Pointed domain"/>
    <property type="match status" value="1"/>
</dbReference>
<evidence type="ECO:0000313" key="9">
    <source>
        <dbReference type="Proteomes" id="UP001634394"/>
    </source>
</evidence>
<dbReference type="EMBL" id="JBJQND010000005">
    <property type="protein sequence ID" value="KAL3875846.1"/>
    <property type="molecule type" value="Genomic_DNA"/>
</dbReference>
<dbReference type="SMART" id="SM00258">
    <property type="entry name" value="SAND"/>
    <property type="match status" value="1"/>
</dbReference>
<dbReference type="PANTHER" id="PTHR10417">
    <property type="entry name" value="GLUCOCORTICOID MODULATORY ELEMENT-BINDING PROTEIN"/>
    <property type="match status" value="1"/>
</dbReference>
<organism evidence="8 9">
    <name type="scientific">Sinanodonta woodiana</name>
    <name type="common">Chinese pond mussel</name>
    <name type="synonym">Anodonta woodiana</name>
    <dbReference type="NCBI Taxonomy" id="1069815"/>
    <lineage>
        <taxon>Eukaryota</taxon>
        <taxon>Metazoa</taxon>
        <taxon>Spiralia</taxon>
        <taxon>Lophotrochozoa</taxon>
        <taxon>Mollusca</taxon>
        <taxon>Bivalvia</taxon>
        <taxon>Autobranchia</taxon>
        <taxon>Heteroconchia</taxon>
        <taxon>Palaeoheterodonta</taxon>
        <taxon>Unionida</taxon>
        <taxon>Unionoidea</taxon>
        <taxon>Unionidae</taxon>
        <taxon>Unioninae</taxon>
        <taxon>Sinanodonta</taxon>
    </lineage>
</organism>
<dbReference type="GO" id="GO:0003677">
    <property type="term" value="F:DNA binding"/>
    <property type="evidence" value="ECO:0007669"/>
    <property type="project" value="UniProtKB-KW"/>
</dbReference>